<evidence type="ECO:0000313" key="1">
    <source>
        <dbReference type="EMBL" id="MBU3063203.1"/>
    </source>
</evidence>
<dbReference type="Proteomes" id="UP000733379">
    <property type="component" value="Unassembled WGS sequence"/>
</dbReference>
<evidence type="ECO:0000313" key="2">
    <source>
        <dbReference type="Proteomes" id="UP000733379"/>
    </source>
</evidence>
<protein>
    <submittedName>
        <fullName evidence="1">Uncharacterized protein</fullName>
    </submittedName>
</protein>
<accession>A0ABS6AZA2</accession>
<dbReference type="RefSeq" id="WP_215918114.1">
    <property type="nucleotide sequence ID" value="NZ_JAHKNI010000005.1"/>
</dbReference>
<comment type="caution">
    <text evidence="1">The sequence shown here is derived from an EMBL/GenBank/DDBJ whole genome shotgun (WGS) entry which is preliminary data.</text>
</comment>
<gene>
    <name evidence="1" type="ORF">KO481_16915</name>
</gene>
<reference evidence="1 2" key="1">
    <citation type="submission" date="2021-06" db="EMBL/GenBank/DDBJ databases">
        <title>Actinomycetes sequencing.</title>
        <authorList>
            <person name="Shan Q."/>
        </authorList>
    </citation>
    <scope>NUCLEOTIDE SEQUENCE [LARGE SCALE GENOMIC DNA]</scope>
    <source>
        <strain evidence="1 2">NEAU-G5</strain>
    </source>
</reference>
<proteinExistence type="predicted"/>
<dbReference type="EMBL" id="JAHKNI010000005">
    <property type="protein sequence ID" value="MBU3063203.1"/>
    <property type="molecule type" value="Genomic_DNA"/>
</dbReference>
<sequence>MVDITDLAQRHRLAVGRAWIENAIPPDIYARVFAAAVAAMVPVGISEIRHLTIQTMTLSAGVITPARFSLILRHNNHGILTATILA</sequence>
<keyword evidence="2" id="KW-1185">Reference proteome</keyword>
<organism evidence="1 2">
    <name type="scientific">Nocardia albiluteola</name>
    <dbReference type="NCBI Taxonomy" id="2842303"/>
    <lineage>
        <taxon>Bacteria</taxon>
        <taxon>Bacillati</taxon>
        <taxon>Actinomycetota</taxon>
        <taxon>Actinomycetes</taxon>
        <taxon>Mycobacteriales</taxon>
        <taxon>Nocardiaceae</taxon>
        <taxon>Nocardia</taxon>
    </lineage>
</organism>
<name>A0ABS6AZA2_9NOCA</name>